<accession>A0ABT3CW54</accession>
<dbReference type="EMBL" id="JAOYOD010000001">
    <property type="protein sequence ID" value="MCV9387769.1"/>
    <property type="molecule type" value="Genomic_DNA"/>
</dbReference>
<dbReference type="PIRSF" id="PIRSF028756">
    <property type="entry name" value="PPK2_prd"/>
    <property type="match status" value="1"/>
</dbReference>
<organism evidence="6 7">
    <name type="scientific">Reichenbachiella ulvae</name>
    <dbReference type="NCBI Taxonomy" id="2980104"/>
    <lineage>
        <taxon>Bacteria</taxon>
        <taxon>Pseudomonadati</taxon>
        <taxon>Bacteroidota</taxon>
        <taxon>Cytophagia</taxon>
        <taxon>Cytophagales</taxon>
        <taxon>Reichenbachiellaceae</taxon>
        <taxon>Reichenbachiella</taxon>
    </lineage>
</organism>
<dbReference type="PANTHER" id="PTHR34383:SF1">
    <property type="entry name" value="ADP-POLYPHOSPHATE PHOSPHOTRANSFERASE"/>
    <property type="match status" value="1"/>
</dbReference>
<dbReference type="InterPro" id="IPR016898">
    <property type="entry name" value="Polyphosphate_phosphotransfera"/>
</dbReference>
<dbReference type="SUPFAM" id="SSF52540">
    <property type="entry name" value="P-loop containing nucleoside triphosphate hydrolases"/>
    <property type="match status" value="1"/>
</dbReference>
<reference evidence="6 7" key="1">
    <citation type="submission" date="2022-10" db="EMBL/GenBank/DDBJ databases">
        <title>Comparative genomics and taxonomic characterization of three novel marine species of genus Reichenbachiella exhibiting antioxidant and polysaccharide degradation activities.</title>
        <authorList>
            <person name="Muhammad N."/>
            <person name="Lee Y.-J."/>
            <person name="Ko J."/>
            <person name="Kim S.-G."/>
        </authorList>
    </citation>
    <scope>NUCLEOTIDE SEQUENCE [LARGE SCALE GENOMIC DNA]</scope>
    <source>
        <strain evidence="6 7">ABR2-5</strain>
    </source>
</reference>
<dbReference type="NCBIfam" id="TIGR03707">
    <property type="entry name" value="PPK2_P_aer"/>
    <property type="match status" value="1"/>
</dbReference>
<dbReference type="PANTHER" id="PTHR34383">
    <property type="entry name" value="POLYPHOSPHATE:AMP PHOSPHOTRANSFERASE-RELATED"/>
    <property type="match status" value="1"/>
</dbReference>
<dbReference type="InterPro" id="IPR022488">
    <property type="entry name" value="PPK2-related"/>
</dbReference>
<evidence type="ECO:0000259" key="5">
    <source>
        <dbReference type="Pfam" id="PF03976"/>
    </source>
</evidence>
<name>A0ABT3CW54_9BACT</name>
<evidence type="ECO:0000256" key="2">
    <source>
        <dbReference type="ARBA" id="ARBA00022679"/>
    </source>
</evidence>
<evidence type="ECO:0000256" key="4">
    <source>
        <dbReference type="RuleBase" id="RU369062"/>
    </source>
</evidence>
<sequence>MELSDLSKKQYSKLLERYQIELLKLQKHIVKHGLRVVILFEGRDAAGKGGTIKRFIEHMNPREFRVIALGKPNKKEKTQWYFQRYIKHLPAAGEIMFFDRSWYNRAVVEPVMGFCSENQYRLFMKQVNAVEKMLTDDGVHLIKFWLDIAKDEQETRFDDRQSDPLKTWKLSPVDMKAQGMWDEFSKYINLMLEKTSSDHAPWLRVDANNKKVARLNMISTVLEMFEYEGKSIDVHQSNAEITTVQKSKYP</sequence>
<dbReference type="GO" id="GO:0008976">
    <property type="term" value="F:polyphosphate kinase activity"/>
    <property type="evidence" value="ECO:0007669"/>
    <property type="project" value="UniProtKB-EC"/>
</dbReference>
<evidence type="ECO:0000256" key="1">
    <source>
        <dbReference type="ARBA" id="ARBA00009924"/>
    </source>
</evidence>
<keyword evidence="2 4" id="KW-0808">Transferase</keyword>
<comment type="subunit">
    <text evidence="4">Homotetramer.</text>
</comment>
<comment type="function">
    <text evidence="4">Uses inorganic polyphosphate (polyP) as a donor to convert GDP to GTP or ADP to ATP.</text>
</comment>
<dbReference type="Pfam" id="PF03976">
    <property type="entry name" value="PPK2"/>
    <property type="match status" value="1"/>
</dbReference>
<comment type="similarity">
    <text evidence="1 4">Belongs to the polyphosphate kinase 2 (PPK2) family. Class I subfamily.</text>
</comment>
<dbReference type="RefSeq" id="WP_264138588.1">
    <property type="nucleotide sequence ID" value="NZ_JAOYOD010000001.1"/>
</dbReference>
<dbReference type="EC" id="2.7.4.-" evidence="4"/>
<evidence type="ECO:0000313" key="6">
    <source>
        <dbReference type="EMBL" id="MCV9387769.1"/>
    </source>
</evidence>
<proteinExistence type="inferred from homology"/>
<comment type="caution">
    <text evidence="6">The sequence shown here is derived from an EMBL/GenBank/DDBJ whole genome shotgun (WGS) entry which is preliminary data.</text>
</comment>
<protein>
    <recommendedName>
        <fullName evidence="4">ADP/GDP-polyphosphate phosphotransferase</fullName>
        <ecNumber evidence="4">2.7.4.-</ecNumber>
    </recommendedName>
    <alternativeName>
        <fullName evidence="4">Polyphosphate kinase PPK2</fullName>
    </alternativeName>
</protein>
<keyword evidence="7" id="KW-1185">Reference proteome</keyword>
<dbReference type="Gene3D" id="3.40.50.300">
    <property type="entry name" value="P-loop containing nucleotide triphosphate hydrolases"/>
    <property type="match status" value="1"/>
</dbReference>
<feature type="domain" description="Polyphosphate kinase-2-related" evidence="5">
    <location>
        <begin position="6"/>
        <end position="230"/>
    </location>
</feature>
<evidence type="ECO:0000313" key="7">
    <source>
        <dbReference type="Proteomes" id="UP001300692"/>
    </source>
</evidence>
<dbReference type="InterPro" id="IPR022486">
    <property type="entry name" value="PPK2_PA0141"/>
</dbReference>
<dbReference type="Proteomes" id="UP001300692">
    <property type="component" value="Unassembled WGS sequence"/>
</dbReference>
<gene>
    <name evidence="6" type="primary">ppk2</name>
    <name evidence="6" type="ORF">N7U62_13890</name>
</gene>
<keyword evidence="3 4" id="KW-0418">Kinase</keyword>
<evidence type="ECO:0000256" key="3">
    <source>
        <dbReference type="ARBA" id="ARBA00022777"/>
    </source>
</evidence>
<dbReference type="InterPro" id="IPR027417">
    <property type="entry name" value="P-loop_NTPase"/>
</dbReference>